<dbReference type="Proteomes" id="UP000244855">
    <property type="component" value="Unassembled WGS sequence"/>
</dbReference>
<name>A0A2V1DRX6_9PLEO</name>
<organism evidence="1 2">
    <name type="scientific">Periconia macrospinosa</name>
    <dbReference type="NCBI Taxonomy" id="97972"/>
    <lineage>
        <taxon>Eukaryota</taxon>
        <taxon>Fungi</taxon>
        <taxon>Dikarya</taxon>
        <taxon>Ascomycota</taxon>
        <taxon>Pezizomycotina</taxon>
        <taxon>Dothideomycetes</taxon>
        <taxon>Pleosporomycetidae</taxon>
        <taxon>Pleosporales</taxon>
        <taxon>Massarineae</taxon>
        <taxon>Periconiaceae</taxon>
        <taxon>Periconia</taxon>
    </lineage>
</organism>
<gene>
    <name evidence="1" type="ORF">DM02DRAFT_372789</name>
</gene>
<sequence>MKRGSENFWGLFCSYLGFLERLLFSLSLSLSAHIYILRDRLTAIEHGMIKRKREIFFCCRTCGIQRIIQSYIHFTQSFKSVTGASPMYTISISKRTVR</sequence>
<dbReference type="AlphaFoldDB" id="A0A2V1DRX6"/>
<accession>A0A2V1DRX6</accession>
<protein>
    <submittedName>
        <fullName evidence="1">Uncharacterized protein</fullName>
    </submittedName>
</protein>
<proteinExistence type="predicted"/>
<evidence type="ECO:0000313" key="2">
    <source>
        <dbReference type="Proteomes" id="UP000244855"/>
    </source>
</evidence>
<keyword evidence="2" id="KW-1185">Reference proteome</keyword>
<reference evidence="1 2" key="1">
    <citation type="journal article" date="2018" name="Sci. Rep.">
        <title>Comparative genomics provides insights into the lifestyle and reveals functional heterogeneity of dark septate endophytic fungi.</title>
        <authorList>
            <person name="Knapp D.G."/>
            <person name="Nemeth J.B."/>
            <person name="Barry K."/>
            <person name="Hainaut M."/>
            <person name="Henrissat B."/>
            <person name="Johnson J."/>
            <person name="Kuo A."/>
            <person name="Lim J.H.P."/>
            <person name="Lipzen A."/>
            <person name="Nolan M."/>
            <person name="Ohm R.A."/>
            <person name="Tamas L."/>
            <person name="Grigoriev I.V."/>
            <person name="Spatafora J.W."/>
            <person name="Nagy L.G."/>
            <person name="Kovacs G.M."/>
        </authorList>
    </citation>
    <scope>NUCLEOTIDE SEQUENCE [LARGE SCALE GENOMIC DNA]</scope>
    <source>
        <strain evidence="1 2">DSE2036</strain>
    </source>
</reference>
<dbReference type="EMBL" id="KZ805366">
    <property type="protein sequence ID" value="PVI00917.1"/>
    <property type="molecule type" value="Genomic_DNA"/>
</dbReference>
<evidence type="ECO:0000313" key="1">
    <source>
        <dbReference type="EMBL" id="PVI00917.1"/>
    </source>
</evidence>